<protein>
    <submittedName>
        <fullName evidence="2">Uncharacterized protein</fullName>
    </submittedName>
</protein>
<dbReference type="Proteomes" id="UP000002729">
    <property type="component" value="Unassembled WGS sequence"/>
</dbReference>
<feature type="chain" id="PRO_5003264746" evidence="1">
    <location>
        <begin position="22"/>
        <end position="393"/>
    </location>
</feature>
<dbReference type="EMBL" id="GL833151">
    <property type="protein sequence ID" value="EGB04420.1"/>
    <property type="molecule type" value="Genomic_DNA"/>
</dbReference>
<name>F0YK95_AURAN</name>
<organism evidence="3">
    <name type="scientific">Aureococcus anophagefferens</name>
    <name type="common">Harmful bloom alga</name>
    <dbReference type="NCBI Taxonomy" id="44056"/>
    <lineage>
        <taxon>Eukaryota</taxon>
        <taxon>Sar</taxon>
        <taxon>Stramenopiles</taxon>
        <taxon>Ochrophyta</taxon>
        <taxon>Pelagophyceae</taxon>
        <taxon>Pelagomonadales</taxon>
        <taxon>Pelagomonadaceae</taxon>
        <taxon>Aureococcus</taxon>
    </lineage>
</organism>
<proteinExistence type="predicted"/>
<dbReference type="InParanoid" id="F0YK95"/>
<dbReference type="RefSeq" id="XP_009040807.1">
    <property type="nucleotide sequence ID" value="XM_009042559.1"/>
</dbReference>
<dbReference type="AlphaFoldDB" id="F0YK95"/>
<sequence>MASRWALRWLALVSVFVAVQLRMLLSQRAPGARAAPRVGAPARNGTARRCAVAAVAPSRRPLERELHAAWVEAAARALEAFAFDEPPLPVVFHDSAFSADERRALGCRAALRVDADLLFLPGAAPDPFRRLGAGGYVADAGGDAPAPEPRGAARVRGAAAARLGGARAAAARAASPVYAAFASAVDFWVRPDVAAFLAALAEDAGDVAGWRLLEGVALAAFGGAVGGGLGGAPRVSFAAPPRLLGVGGAPAALGGAAARGALDRWPDDAGRRRRAGAAHAAAWARDLRDLGADPDALAAKRSRPPGLASSDALLALAEAVGVACGGSAAVRSHAVLVPRACCCPLATRRRDAFDRDLLKRAYRLGALAGDPNPDARDVARNKLPAYLHYWYGL</sequence>
<dbReference type="KEGG" id="aaf:AURANDRAFT_67162"/>
<reference evidence="2 3" key="1">
    <citation type="journal article" date="2011" name="Proc. Natl. Acad. Sci. U.S.A.">
        <title>Niche of harmful alga Aureococcus anophagefferens revealed through ecogenomics.</title>
        <authorList>
            <person name="Gobler C.J."/>
            <person name="Berry D.L."/>
            <person name="Dyhrman S.T."/>
            <person name="Wilhelm S.W."/>
            <person name="Salamov A."/>
            <person name="Lobanov A.V."/>
            <person name="Zhang Y."/>
            <person name="Collier J.L."/>
            <person name="Wurch L.L."/>
            <person name="Kustka A.B."/>
            <person name="Dill B.D."/>
            <person name="Shah M."/>
            <person name="VerBerkmoes N.C."/>
            <person name="Kuo A."/>
            <person name="Terry A."/>
            <person name="Pangilinan J."/>
            <person name="Lindquist E.A."/>
            <person name="Lucas S."/>
            <person name="Paulsen I.T."/>
            <person name="Hattenrath-Lehmann T.K."/>
            <person name="Talmage S.C."/>
            <person name="Walker E.A."/>
            <person name="Koch F."/>
            <person name="Burson A.M."/>
            <person name="Marcoval M.A."/>
            <person name="Tang Y.Z."/>
            <person name="Lecleir G.R."/>
            <person name="Coyne K.J."/>
            <person name="Berg G.M."/>
            <person name="Bertrand E.M."/>
            <person name="Saito M.A."/>
            <person name="Gladyshev V.N."/>
            <person name="Grigoriev I.V."/>
        </authorList>
    </citation>
    <scope>NUCLEOTIDE SEQUENCE [LARGE SCALE GENOMIC DNA]</scope>
    <source>
        <strain evidence="3">CCMP 1984</strain>
    </source>
</reference>
<keyword evidence="3" id="KW-1185">Reference proteome</keyword>
<dbReference type="GeneID" id="20226104"/>
<gene>
    <name evidence="2" type="ORF">AURANDRAFT_67162</name>
</gene>
<evidence type="ECO:0000313" key="2">
    <source>
        <dbReference type="EMBL" id="EGB04420.1"/>
    </source>
</evidence>
<keyword evidence="1" id="KW-0732">Signal</keyword>
<evidence type="ECO:0000313" key="3">
    <source>
        <dbReference type="Proteomes" id="UP000002729"/>
    </source>
</evidence>
<evidence type="ECO:0000256" key="1">
    <source>
        <dbReference type="SAM" id="SignalP"/>
    </source>
</evidence>
<feature type="signal peptide" evidence="1">
    <location>
        <begin position="1"/>
        <end position="21"/>
    </location>
</feature>
<accession>F0YK95</accession>